<evidence type="ECO:0000256" key="3">
    <source>
        <dbReference type="ARBA" id="ARBA00022490"/>
    </source>
</evidence>
<evidence type="ECO:0000256" key="2">
    <source>
        <dbReference type="ARBA" id="ARBA00006289"/>
    </source>
</evidence>
<evidence type="ECO:0000259" key="4">
    <source>
        <dbReference type="Pfam" id="PF04112"/>
    </source>
</evidence>
<dbReference type="Pfam" id="PF25789">
    <property type="entry name" value="TPR_NAA35"/>
    <property type="match status" value="1"/>
</dbReference>
<dbReference type="Proteomes" id="UP000317257">
    <property type="component" value="Unassembled WGS sequence"/>
</dbReference>
<comment type="subcellular location">
    <subcellularLocation>
        <location evidence="1">Cytoplasm</location>
    </subcellularLocation>
</comment>
<comment type="similarity">
    <text evidence="2">Belongs to the MAK10 family.</text>
</comment>
<dbReference type="AlphaFoldDB" id="A0A5C6GNZ3"/>
<evidence type="ECO:0000313" key="6">
    <source>
        <dbReference type="EMBL" id="TWU78720.1"/>
    </source>
</evidence>
<reference evidence="7" key="1">
    <citation type="submission" date="2018-12" db="EMBL/GenBank/DDBJ databases">
        <title>The complete genome of Metarhizium rileyi, a key fungal pathogen of Lepidoptera.</title>
        <authorList>
            <person name="Binneck E."/>
            <person name="Lastra C.C.L."/>
            <person name="Sosa-Gomez D.R."/>
        </authorList>
    </citation>
    <scope>NUCLEOTIDE SEQUENCE [LARGE SCALE GENOMIC DNA]</scope>
    <source>
        <strain evidence="7">Cep018-CH2</strain>
    </source>
</reference>
<protein>
    <recommendedName>
        <fullName evidence="8">Mak10 subunit, NatC N(Alpha)-terminal acetyltransferase</fullName>
    </recommendedName>
</protein>
<name>A0A5C6GNZ3_METRR</name>
<dbReference type="PANTHER" id="PTHR21373:SF0">
    <property type="entry name" value="N-ALPHA-ACETYLTRANSFERASE 35, NATC AUXILIARY SUBUNIT"/>
    <property type="match status" value="1"/>
</dbReference>
<gene>
    <name evidence="6" type="ORF">ED733_006364</name>
</gene>
<feature type="domain" description="NAA35-like TPR repeats" evidence="5">
    <location>
        <begin position="347"/>
        <end position="680"/>
    </location>
</feature>
<evidence type="ECO:0000313" key="7">
    <source>
        <dbReference type="Proteomes" id="UP000317257"/>
    </source>
</evidence>
<feature type="domain" description="NAA35-like N-terminal" evidence="4">
    <location>
        <begin position="54"/>
        <end position="216"/>
    </location>
</feature>
<dbReference type="Pfam" id="PF04112">
    <property type="entry name" value="Mak10"/>
    <property type="match status" value="1"/>
</dbReference>
<dbReference type="GO" id="GO:0031417">
    <property type="term" value="C:NatC complex"/>
    <property type="evidence" value="ECO:0007669"/>
    <property type="project" value="InterPro"/>
</dbReference>
<dbReference type="PANTHER" id="PTHR21373">
    <property type="entry name" value="GLUCOSE REPRESSIBLE PROTEIN MAK10"/>
    <property type="match status" value="1"/>
</dbReference>
<accession>A0A5C6GNZ3</accession>
<proteinExistence type="inferred from homology"/>
<dbReference type="InterPro" id="IPR057982">
    <property type="entry name" value="TPR_NAA35"/>
</dbReference>
<evidence type="ECO:0000256" key="1">
    <source>
        <dbReference type="ARBA" id="ARBA00004496"/>
    </source>
</evidence>
<dbReference type="InterPro" id="IPR057983">
    <property type="entry name" value="NAA35-like_N"/>
</dbReference>
<comment type="caution">
    <text evidence="6">The sequence shown here is derived from an EMBL/GenBank/DDBJ whole genome shotgun (WGS) entry which is preliminary data.</text>
</comment>
<dbReference type="InterPro" id="IPR007244">
    <property type="entry name" value="Naa35_N"/>
</dbReference>
<organism evidence="6 7">
    <name type="scientific">Metarhizium rileyi (strain RCEF 4871)</name>
    <name type="common">Nomuraea rileyi</name>
    <dbReference type="NCBI Taxonomy" id="1649241"/>
    <lineage>
        <taxon>Eukaryota</taxon>
        <taxon>Fungi</taxon>
        <taxon>Dikarya</taxon>
        <taxon>Ascomycota</taxon>
        <taxon>Pezizomycotina</taxon>
        <taxon>Sordariomycetes</taxon>
        <taxon>Hypocreomycetidae</taxon>
        <taxon>Hypocreales</taxon>
        <taxon>Clavicipitaceae</taxon>
        <taxon>Metarhizium</taxon>
    </lineage>
</organism>
<sequence length="759" mass="85636">MADPEIGAAEEISRLSLGAQDPESLSPPSSIGAAGIIATDITDRFAEAVGTLKPGELVKDGFFTLFDAVAALEIMDPKMDSGCVQPGEEFEVLYDVSRPLLPEEVLGVMDQLMCHEMSWHLGYPLSQTIFTSVYVEALLMPEPGSINQAKFDRNSSQDANQEPLLAVLRAYCLGILKACGHVNERIKAEHFFEEEDFVPNTYNRTLLAHLATKDVQDVLKTAKETVLSLKESIPDSIAEALTSRLDMRHIFLDATESPRHVKDPSRAKLPWEKAIDVLPRIASTHCFAKPVEDAFSTKLQRKLASTMPPRPIVQLKFDEAFEHLSRLLKDGLEVISVLNFTDSQCLQAKKPQPMVYVRTLLQAFIFNAMDILGTMSLRQLLDGDFSIITLAASPLLDRDNDEIEAVHDPRFVMSQQMELFRQKAAQPFLDILRTACQNRCRVRRTLCHLIRDWENLQFDAEDIDQILQIKTKEQPLLQQSTLGHSAVEIYSLPLSSWAYLYKLQQMEAIVQLGFELEIYQNDELAGMYWYLNYLAKYRLQHTERIRKFVMHRATIARSSPTTDHTQESQLQRSLTYMRLSLLQAAVTWELSDALSCIYTILNRYAILKPPPRPYSNDQLRYDLRMRPFASVGLPVLPSFEEFILGTTQPDISAEELLEYAERAATGAKRGLEQLSRYSAEESFSVGSHEAWTASAKGALKACIATGLAISSLQKALQRKGESNNTEDGLHVTATVPTPDKAYHEWWIVPRIVPVTKERR</sequence>
<keyword evidence="3" id="KW-0963">Cytoplasm</keyword>
<dbReference type="EMBL" id="SBHS01000001">
    <property type="protein sequence ID" value="TWU78720.1"/>
    <property type="molecule type" value="Genomic_DNA"/>
</dbReference>
<evidence type="ECO:0008006" key="8">
    <source>
        <dbReference type="Google" id="ProtNLM"/>
    </source>
</evidence>
<evidence type="ECO:0000259" key="5">
    <source>
        <dbReference type="Pfam" id="PF25789"/>
    </source>
</evidence>